<evidence type="ECO:0000256" key="2">
    <source>
        <dbReference type="SAM" id="SignalP"/>
    </source>
</evidence>
<evidence type="ECO:0000259" key="4">
    <source>
        <dbReference type="Pfam" id="PF10671"/>
    </source>
</evidence>
<dbReference type="Gene3D" id="3.55.50.70">
    <property type="match status" value="1"/>
</dbReference>
<dbReference type="InterPro" id="IPR006665">
    <property type="entry name" value="OmpA-like"/>
</dbReference>
<feature type="domain" description="Toxin co-regulated pilus biosynthesis protein Q C-terminal" evidence="4">
    <location>
        <begin position="243"/>
        <end position="299"/>
    </location>
</feature>
<evidence type="ECO:0000259" key="3">
    <source>
        <dbReference type="Pfam" id="PF00691"/>
    </source>
</evidence>
<organism evidence="5 6">
    <name type="scientific">Ralstonia insidiosa</name>
    <dbReference type="NCBI Taxonomy" id="190721"/>
    <lineage>
        <taxon>Bacteria</taxon>
        <taxon>Pseudomonadati</taxon>
        <taxon>Pseudomonadota</taxon>
        <taxon>Betaproteobacteria</taxon>
        <taxon>Burkholderiales</taxon>
        <taxon>Burkholderiaceae</taxon>
        <taxon>Ralstonia</taxon>
    </lineage>
</organism>
<evidence type="ECO:0000256" key="1">
    <source>
        <dbReference type="SAM" id="MobiDB-lite"/>
    </source>
</evidence>
<feature type="signal peptide" evidence="2">
    <location>
        <begin position="1"/>
        <end position="20"/>
    </location>
</feature>
<name>A0A848P8K8_9RALS</name>
<proteinExistence type="predicted"/>
<feature type="region of interest" description="Disordered" evidence="1">
    <location>
        <begin position="114"/>
        <end position="135"/>
    </location>
</feature>
<dbReference type="Pfam" id="PF00691">
    <property type="entry name" value="OmpA"/>
    <property type="match status" value="1"/>
</dbReference>
<evidence type="ECO:0000313" key="6">
    <source>
        <dbReference type="Proteomes" id="UP000575469"/>
    </source>
</evidence>
<dbReference type="Gene3D" id="3.30.1330.60">
    <property type="entry name" value="OmpA-like domain"/>
    <property type="match status" value="1"/>
</dbReference>
<dbReference type="Proteomes" id="UP000575469">
    <property type="component" value="Unassembled WGS sequence"/>
</dbReference>
<reference evidence="5 6" key="1">
    <citation type="submission" date="2020-04" db="EMBL/GenBank/DDBJ databases">
        <title>Ralstonia insidiosa genome sequencing and assembly.</title>
        <authorList>
            <person name="Martins R.C.R."/>
            <person name="Perdigao-Neto L.V."/>
            <person name="Levin A.S.S."/>
            <person name="Costa S.F."/>
        </authorList>
    </citation>
    <scope>NUCLEOTIDE SEQUENCE [LARGE SCALE GENOMIC DNA]</scope>
    <source>
        <strain evidence="5 6">5047</strain>
    </source>
</reference>
<dbReference type="RefSeq" id="WP_169340851.1">
    <property type="nucleotide sequence ID" value="NZ_JABBZM010000017.1"/>
</dbReference>
<feature type="domain" description="OmpA-like" evidence="3">
    <location>
        <begin position="53"/>
        <end position="123"/>
    </location>
</feature>
<dbReference type="AlphaFoldDB" id="A0A848P8K8"/>
<accession>A0A848P8K8</accession>
<feature type="chain" id="PRO_5032345928" evidence="2">
    <location>
        <begin position="21"/>
        <end position="321"/>
    </location>
</feature>
<keyword evidence="2" id="KW-0732">Signal</keyword>
<dbReference type="Pfam" id="PF10671">
    <property type="entry name" value="TcpQ"/>
    <property type="match status" value="1"/>
</dbReference>
<dbReference type="InterPro" id="IPR036737">
    <property type="entry name" value="OmpA-like_sf"/>
</dbReference>
<gene>
    <name evidence="5" type="ORF">HGR00_18515</name>
</gene>
<dbReference type="InterPro" id="IPR018927">
    <property type="entry name" value="Pilus_synth_Q_C"/>
</dbReference>
<dbReference type="SUPFAM" id="SSF103088">
    <property type="entry name" value="OmpA-like"/>
    <property type="match status" value="1"/>
</dbReference>
<protein>
    <submittedName>
        <fullName evidence="5">OmpA family protein</fullName>
    </submittedName>
</protein>
<comment type="caution">
    <text evidence="5">The sequence shown here is derived from an EMBL/GenBank/DDBJ whole genome shotgun (WGS) entry which is preliminary data.</text>
</comment>
<sequence length="321" mass="34113">MNLKLLAVAIAIAASTPTYAAFYVDEDLPQQTASAPAPLTASTAFDVGYGFRRSSLGPSARQALSDHLDAATEADQVIITGFGDAAGNATLAKQRAAAVKRWLVDNGVSPERIEVAEDTSARDPGGDRRNANKATITLRTPTRNAAAKARAQDIPLYHAETKLAASSQPAPAAAQAPTTVDPLAMQMVNKILTMAQNNLLRPEDAYRLIADILQPRQVVAAASPIQPAPQRGAIIVPVVEEPRAWTLQAGKTLKENLEAWAATAGWTLPTWQASNPYKITENYTLTGTFMSVLGQLAEMVPAIDLQVKKGVRTIKVVDAKG</sequence>
<dbReference type="EMBL" id="JABBZM010000017">
    <property type="protein sequence ID" value="NMV39908.1"/>
    <property type="molecule type" value="Genomic_DNA"/>
</dbReference>
<feature type="compositionally biased region" description="Basic and acidic residues" evidence="1">
    <location>
        <begin position="114"/>
        <end position="130"/>
    </location>
</feature>
<evidence type="ECO:0000313" key="5">
    <source>
        <dbReference type="EMBL" id="NMV39908.1"/>
    </source>
</evidence>